<feature type="region of interest" description="Disordered" evidence="1">
    <location>
        <begin position="75"/>
        <end position="105"/>
    </location>
</feature>
<evidence type="ECO:0000256" key="1">
    <source>
        <dbReference type="SAM" id="MobiDB-lite"/>
    </source>
</evidence>
<proteinExistence type="predicted"/>
<name>A0A811BMM2_9VIRU</name>
<evidence type="ECO:0000313" key="3">
    <source>
        <dbReference type="Proteomes" id="UP001253637"/>
    </source>
</evidence>
<accession>A0A811BMM2</accession>
<reference evidence="2" key="1">
    <citation type="submission" date="2021-04" db="EMBL/GenBank/DDBJ databases">
        <title>Draft Genome Sequence of Pandoravirus japonicus, Isolated from the Sabaishi River of Niigata, Japan.</title>
        <authorList>
            <person name="Hosokawa N."/>
            <person name="Takahashi H."/>
            <person name="Aoki K."/>
            <person name="Takemura M."/>
        </authorList>
    </citation>
    <scope>NUCLEOTIDE SEQUENCE</scope>
</reference>
<dbReference type="EMBL" id="LC625835">
    <property type="protein sequence ID" value="BCU03048.1"/>
    <property type="molecule type" value="Genomic_DNA"/>
</dbReference>
<organism evidence="2 3">
    <name type="scientific">Pandoravirus japonicus</name>
    <dbReference type="NCBI Taxonomy" id="2823154"/>
    <lineage>
        <taxon>Viruses</taxon>
        <taxon>Pandoravirus</taxon>
    </lineage>
</organism>
<sequence>MGARFFLLLLFRSLSFLSLLLFFFFPSTKNPLFYPVSAQRDHIPWEEEGKKGAMAVCRTSAACASSLFFWQEPKKEDAKNKKKTDGVCDDGKATEKRHEGGARGGRRERYVAQFWMSEKKERPTFFL</sequence>
<evidence type="ECO:0000313" key="2">
    <source>
        <dbReference type="EMBL" id="BCU03048.1"/>
    </source>
</evidence>
<protein>
    <submittedName>
        <fullName evidence="2">Uncharacterized protein</fullName>
    </submittedName>
</protein>
<dbReference type="Proteomes" id="UP001253637">
    <property type="component" value="Segment"/>
</dbReference>